<dbReference type="RefSeq" id="WP_311616856.1">
    <property type="nucleotide sequence ID" value="NZ_JAVREV010000003.1"/>
</dbReference>
<keyword evidence="3" id="KW-1185">Reference proteome</keyword>
<evidence type="ECO:0000313" key="2">
    <source>
        <dbReference type="EMBL" id="MDT0442427.1"/>
    </source>
</evidence>
<dbReference type="InterPro" id="IPR000182">
    <property type="entry name" value="GNAT_dom"/>
</dbReference>
<dbReference type="Proteomes" id="UP001183615">
    <property type="component" value="Unassembled WGS sequence"/>
</dbReference>
<protein>
    <submittedName>
        <fullName evidence="2">GNAT family N-acetyltransferase</fullName>
    </submittedName>
</protein>
<name>A0ABU2S095_9ACTN</name>
<dbReference type="PROSITE" id="PS51186">
    <property type="entry name" value="GNAT"/>
    <property type="match status" value="1"/>
</dbReference>
<dbReference type="InterPro" id="IPR051531">
    <property type="entry name" value="N-acetyltransferase"/>
</dbReference>
<sequence length="185" mass="20905">MTGTHRTHRTRRTARLRLEPIGPERENDLYRLHQDPGIARWYGAWSTEDARAAAAAMGRAWRTEGIHKWLAYDRGTGELIGRGGLSLAEVDGARRLEIGWAVREALWGRGYASEIGREGVACAFGELGATELVSFTETRNARSRAVMERLGFHHTRDIRHADDDFALYTLRPHQDGGPRKPPQHR</sequence>
<dbReference type="EMBL" id="JAVREV010000003">
    <property type="protein sequence ID" value="MDT0442427.1"/>
    <property type="molecule type" value="Genomic_DNA"/>
</dbReference>
<dbReference type="InterPro" id="IPR016181">
    <property type="entry name" value="Acyl_CoA_acyltransferase"/>
</dbReference>
<organism evidence="2 3">
    <name type="scientific">Streptomyces johnsoniae</name>
    <dbReference type="NCBI Taxonomy" id="3075532"/>
    <lineage>
        <taxon>Bacteria</taxon>
        <taxon>Bacillati</taxon>
        <taxon>Actinomycetota</taxon>
        <taxon>Actinomycetes</taxon>
        <taxon>Kitasatosporales</taxon>
        <taxon>Streptomycetaceae</taxon>
        <taxon>Streptomyces</taxon>
    </lineage>
</organism>
<dbReference type="Pfam" id="PF13302">
    <property type="entry name" value="Acetyltransf_3"/>
    <property type="match status" value="1"/>
</dbReference>
<evidence type="ECO:0000259" key="1">
    <source>
        <dbReference type="PROSITE" id="PS51186"/>
    </source>
</evidence>
<evidence type="ECO:0000313" key="3">
    <source>
        <dbReference type="Proteomes" id="UP001183615"/>
    </source>
</evidence>
<gene>
    <name evidence="2" type="ORF">RM779_07430</name>
</gene>
<dbReference type="Gene3D" id="3.40.630.30">
    <property type="match status" value="1"/>
</dbReference>
<dbReference type="PANTHER" id="PTHR43792">
    <property type="entry name" value="GNAT FAMILY, PUTATIVE (AFU_ORTHOLOGUE AFUA_3G00765)-RELATED-RELATED"/>
    <property type="match status" value="1"/>
</dbReference>
<accession>A0ABU2S095</accession>
<comment type="caution">
    <text evidence="2">The sequence shown here is derived from an EMBL/GenBank/DDBJ whole genome shotgun (WGS) entry which is preliminary data.</text>
</comment>
<dbReference type="PANTHER" id="PTHR43792:SF1">
    <property type="entry name" value="N-ACETYLTRANSFERASE DOMAIN-CONTAINING PROTEIN"/>
    <property type="match status" value="1"/>
</dbReference>
<proteinExistence type="predicted"/>
<dbReference type="SUPFAM" id="SSF55729">
    <property type="entry name" value="Acyl-CoA N-acyltransferases (Nat)"/>
    <property type="match status" value="1"/>
</dbReference>
<reference evidence="3" key="1">
    <citation type="submission" date="2023-07" db="EMBL/GenBank/DDBJ databases">
        <title>30 novel species of actinomycetes from the DSMZ collection.</title>
        <authorList>
            <person name="Nouioui I."/>
        </authorList>
    </citation>
    <scope>NUCLEOTIDE SEQUENCE [LARGE SCALE GENOMIC DNA]</scope>
    <source>
        <strain evidence="3">DSM 41886</strain>
    </source>
</reference>
<feature type="domain" description="N-acetyltransferase" evidence="1">
    <location>
        <begin position="16"/>
        <end position="174"/>
    </location>
</feature>